<evidence type="ECO:0000256" key="4">
    <source>
        <dbReference type="ARBA" id="ARBA00022989"/>
    </source>
</evidence>
<dbReference type="Pfam" id="PF01925">
    <property type="entry name" value="TauE"/>
    <property type="match status" value="1"/>
</dbReference>
<evidence type="ECO:0000256" key="5">
    <source>
        <dbReference type="ARBA" id="ARBA00023136"/>
    </source>
</evidence>
<evidence type="ECO:0000256" key="2">
    <source>
        <dbReference type="ARBA" id="ARBA00009142"/>
    </source>
</evidence>
<feature type="transmembrane region" description="Helical" evidence="6">
    <location>
        <begin position="215"/>
        <end position="236"/>
    </location>
</feature>
<keyword evidence="8" id="KW-1185">Reference proteome</keyword>
<feature type="transmembrane region" description="Helical" evidence="6">
    <location>
        <begin position="242"/>
        <end position="260"/>
    </location>
</feature>
<protein>
    <recommendedName>
        <fullName evidence="6">Probable membrane transporter protein</fullName>
    </recommendedName>
</protein>
<feature type="transmembrane region" description="Helical" evidence="6">
    <location>
        <begin position="272"/>
        <end position="291"/>
    </location>
</feature>
<keyword evidence="5 6" id="KW-0472">Membrane</keyword>
<reference evidence="7" key="1">
    <citation type="submission" date="2021-07" db="EMBL/GenBank/DDBJ databases">
        <title>Neiella marina sp. nov., isolated from the intestinal content of sea cucumber Apostichopus japonicus.</title>
        <authorList>
            <person name="Bai X."/>
        </authorList>
    </citation>
    <scope>NUCLEOTIDE SEQUENCE</scope>
    <source>
        <strain evidence="7">126</strain>
    </source>
</reference>
<sequence>MIAALAHINRKWLAAAFTVLWLICVALLPEPIVLVTEHIKFSLLGLIGAVFANATGAGGGVVFIPAFHQLGFSGAQSVATSFAIQCFGMTAGALSWWLGYQRHQRTHANWQSFGKIIGLCIVGSVSGALISQYAHIRAPAATHLVFSVFSIILGLMTLYSCKRGAGVWRNQINAVDCWMISWIGLAGGMVTAWLSVGVGELLAVYLILRGYHLAMSIAAAVIVSAITVWSAIPYHVLVSQEIQWGVVLFAGPCAVIGGLLARSLVSRLSIRLVKLLFAAWVLLTGVFTLVLSA</sequence>
<gene>
    <name evidence="7" type="ORF">K0504_15075</name>
</gene>
<evidence type="ECO:0000256" key="1">
    <source>
        <dbReference type="ARBA" id="ARBA00004141"/>
    </source>
</evidence>
<dbReference type="InterPro" id="IPR051598">
    <property type="entry name" value="TSUP/Inactive_protease-like"/>
</dbReference>
<feature type="transmembrane region" description="Helical" evidence="6">
    <location>
        <begin position="78"/>
        <end position="98"/>
    </location>
</feature>
<evidence type="ECO:0000256" key="3">
    <source>
        <dbReference type="ARBA" id="ARBA00022692"/>
    </source>
</evidence>
<keyword evidence="6" id="KW-1003">Cell membrane</keyword>
<feature type="transmembrane region" description="Helical" evidence="6">
    <location>
        <begin position="41"/>
        <end position="66"/>
    </location>
</feature>
<keyword evidence="4 6" id="KW-1133">Transmembrane helix</keyword>
<proteinExistence type="inferred from homology"/>
<dbReference type="PANTHER" id="PTHR43701">
    <property type="entry name" value="MEMBRANE TRANSPORTER PROTEIN MJ0441-RELATED"/>
    <property type="match status" value="1"/>
</dbReference>
<comment type="similarity">
    <text evidence="2 6">Belongs to the 4-toluene sulfonate uptake permease (TSUP) (TC 2.A.102) family.</text>
</comment>
<evidence type="ECO:0000313" key="7">
    <source>
        <dbReference type="EMBL" id="MBW8192359.1"/>
    </source>
</evidence>
<dbReference type="Proteomes" id="UP001166251">
    <property type="component" value="Unassembled WGS sequence"/>
</dbReference>
<name>A0ABS7EJF5_9GAMM</name>
<comment type="subcellular location">
    <subcellularLocation>
        <location evidence="6">Cell membrane</location>
        <topology evidence="6">Multi-pass membrane protein</topology>
    </subcellularLocation>
    <subcellularLocation>
        <location evidence="1">Membrane</location>
        <topology evidence="1">Multi-pass membrane protein</topology>
    </subcellularLocation>
</comment>
<feature type="transmembrane region" description="Helical" evidence="6">
    <location>
        <begin position="12"/>
        <end position="29"/>
    </location>
</feature>
<dbReference type="InterPro" id="IPR002781">
    <property type="entry name" value="TM_pro_TauE-like"/>
</dbReference>
<feature type="transmembrane region" description="Helical" evidence="6">
    <location>
        <begin position="110"/>
        <end position="129"/>
    </location>
</feature>
<dbReference type="PANTHER" id="PTHR43701:SF2">
    <property type="entry name" value="MEMBRANE TRANSPORTER PROTEIN YJNA-RELATED"/>
    <property type="match status" value="1"/>
</dbReference>
<dbReference type="EMBL" id="JAHZSS010000022">
    <property type="protein sequence ID" value="MBW8192359.1"/>
    <property type="molecule type" value="Genomic_DNA"/>
</dbReference>
<feature type="transmembrane region" description="Helical" evidence="6">
    <location>
        <begin position="179"/>
        <end position="208"/>
    </location>
</feature>
<accession>A0ABS7EJF5</accession>
<evidence type="ECO:0000256" key="6">
    <source>
        <dbReference type="RuleBase" id="RU363041"/>
    </source>
</evidence>
<comment type="caution">
    <text evidence="7">The sequence shown here is derived from an EMBL/GenBank/DDBJ whole genome shotgun (WGS) entry which is preliminary data.</text>
</comment>
<dbReference type="RefSeq" id="WP_220104985.1">
    <property type="nucleotide sequence ID" value="NZ_JAHZSS010000022.1"/>
</dbReference>
<feature type="transmembrane region" description="Helical" evidence="6">
    <location>
        <begin position="141"/>
        <end position="159"/>
    </location>
</feature>
<keyword evidence="3 6" id="KW-0812">Transmembrane</keyword>
<organism evidence="7 8">
    <name type="scientific">Neiella holothuriorum</name>
    <dbReference type="NCBI Taxonomy" id="2870530"/>
    <lineage>
        <taxon>Bacteria</taxon>
        <taxon>Pseudomonadati</taxon>
        <taxon>Pseudomonadota</taxon>
        <taxon>Gammaproteobacteria</taxon>
        <taxon>Alteromonadales</taxon>
        <taxon>Echinimonadaceae</taxon>
        <taxon>Neiella</taxon>
    </lineage>
</organism>
<evidence type="ECO:0000313" key="8">
    <source>
        <dbReference type="Proteomes" id="UP001166251"/>
    </source>
</evidence>